<evidence type="ECO:0000256" key="1">
    <source>
        <dbReference type="SAM" id="MobiDB-lite"/>
    </source>
</evidence>
<dbReference type="AlphaFoldDB" id="A0A263D0S6"/>
<dbReference type="Proteomes" id="UP000242444">
    <property type="component" value="Unassembled WGS sequence"/>
</dbReference>
<proteinExistence type="predicted"/>
<comment type="caution">
    <text evidence="2">The sequence shown here is derived from an EMBL/GenBank/DDBJ whole genome shotgun (WGS) entry which is preliminary data.</text>
</comment>
<evidence type="ECO:0000313" key="2">
    <source>
        <dbReference type="EMBL" id="OZM71728.1"/>
    </source>
</evidence>
<feature type="region of interest" description="Disordered" evidence="1">
    <location>
        <begin position="38"/>
        <end position="59"/>
    </location>
</feature>
<reference evidence="2 3" key="1">
    <citation type="submission" date="2017-07" db="EMBL/GenBank/DDBJ databases">
        <title>Amycolatopsis antarcticus sp. nov., isolated from the surface of an Antarcticus brown macroalga.</title>
        <authorList>
            <person name="Wang J."/>
            <person name="Leiva S."/>
            <person name="Huang J."/>
            <person name="Huang Y."/>
        </authorList>
    </citation>
    <scope>NUCLEOTIDE SEQUENCE [LARGE SCALE GENOMIC DNA]</scope>
    <source>
        <strain evidence="2 3">AU-G6</strain>
    </source>
</reference>
<feature type="compositionally biased region" description="Basic and acidic residues" evidence="1">
    <location>
        <begin position="48"/>
        <end position="59"/>
    </location>
</feature>
<organism evidence="2 3">
    <name type="scientific">Amycolatopsis antarctica</name>
    <dbReference type="NCBI Taxonomy" id="1854586"/>
    <lineage>
        <taxon>Bacteria</taxon>
        <taxon>Bacillati</taxon>
        <taxon>Actinomycetota</taxon>
        <taxon>Actinomycetes</taxon>
        <taxon>Pseudonocardiales</taxon>
        <taxon>Pseudonocardiaceae</taxon>
        <taxon>Amycolatopsis</taxon>
    </lineage>
</organism>
<gene>
    <name evidence="2" type="ORF">CFN78_18010</name>
</gene>
<protein>
    <submittedName>
        <fullName evidence="2">Uncharacterized protein</fullName>
    </submittedName>
</protein>
<dbReference type="InParanoid" id="A0A263D0S6"/>
<dbReference type="EMBL" id="NKYE01000011">
    <property type="protein sequence ID" value="OZM71728.1"/>
    <property type="molecule type" value="Genomic_DNA"/>
</dbReference>
<name>A0A263D0S6_9PSEU</name>
<evidence type="ECO:0000313" key="3">
    <source>
        <dbReference type="Proteomes" id="UP000242444"/>
    </source>
</evidence>
<sequence length="59" mass="6668">MLADHPKTMNLREDVVLPKVRRWIGGLFHRDNIDRTVGTLAGSQGDAGSDRHESAKRVW</sequence>
<keyword evidence="3" id="KW-1185">Reference proteome</keyword>
<accession>A0A263D0S6</accession>